<protein>
    <submittedName>
        <fullName evidence="2">Uncharacterized protein</fullName>
    </submittedName>
</protein>
<feature type="transmembrane region" description="Helical" evidence="1">
    <location>
        <begin position="39"/>
        <end position="64"/>
    </location>
</feature>
<keyword evidence="1" id="KW-1133">Transmembrane helix</keyword>
<dbReference type="Pfam" id="PF19700">
    <property type="entry name" value="DUF6198"/>
    <property type="match status" value="1"/>
</dbReference>
<organism evidence="2 3">
    <name type="scientific">Enterococcus faecalis TX4248</name>
    <dbReference type="NCBI Taxonomy" id="749495"/>
    <lineage>
        <taxon>Bacteria</taxon>
        <taxon>Bacillati</taxon>
        <taxon>Bacillota</taxon>
        <taxon>Bacilli</taxon>
        <taxon>Lactobacillales</taxon>
        <taxon>Enterococcaceae</taxon>
        <taxon>Enterococcus</taxon>
    </lineage>
</organism>
<dbReference type="AlphaFoldDB" id="A0A125W2C5"/>
<comment type="caution">
    <text evidence="2">The sequence shown here is derived from an EMBL/GenBank/DDBJ whole genome shotgun (WGS) entry which is preliminary data.</text>
</comment>
<reference evidence="2 3" key="1">
    <citation type="submission" date="2010-07" db="EMBL/GenBank/DDBJ databases">
        <authorList>
            <person name="Sid Ahmed O."/>
        </authorList>
    </citation>
    <scope>NUCLEOTIDE SEQUENCE [LARGE SCALE GENOMIC DNA]</scope>
    <source>
        <strain evidence="2 3">TX4248</strain>
    </source>
</reference>
<dbReference type="HOGENOM" id="CLU_083843_1_3_9"/>
<keyword evidence="1" id="KW-0812">Transmembrane</keyword>
<proteinExistence type="predicted"/>
<dbReference type="RefSeq" id="WP_002389010.1">
    <property type="nucleotide sequence ID" value="NZ_GL454487.1"/>
</dbReference>
<evidence type="ECO:0000256" key="1">
    <source>
        <dbReference type="SAM" id="Phobius"/>
    </source>
</evidence>
<feature type="transmembrane region" description="Helical" evidence="1">
    <location>
        <begin position="7"/>
        <end position="27"/>
    </location>
</feature>
<sequence>MKLVKNVLLILIGLVIIGIGASTLRVAGLGVDPFTAMNIGLSSMFGMQLGIFQIIVNAFILFYVYLKNKKAIGLGTILNMLLVGILIQQISTWLQPYANSLGGSTIGKLLSLFVGVLIFTFGCALYMATDQGESPYDAIAPTICQQINKPYASVRKAQDLLVLLIGFIAGGPIGIGTIICAFGAGPLISFWNKLLQPLVK</sequence>
<gene>
    <name evidence="2" type="ORF">HMPREF9498_02949</name>
</gene>
<name>A0A125W2C5_ENTFL</name>
<feature type="transmembrane region" description="Helical" evidence="1">
    <location>
        <begin position="71"/>
        <end position="90"/>
    </location>
</feature>
<dbReference type="Proteomes" id="UP000004846">
    <property type="component" value="Unassembled WGS sequence"/>
</dbReference>
<dbReference type="InterPro" id="IPR038750">
    <property type="entry name" value="YczE/YyaS-like"/>
</dbReference>
<evidence type="ECO:0000313" key="3">
    <source>
        <dbReference type="Proteomes" id="UP000004846"/>
    </source>
</evidence>
<keyword evidence="1" id="KW-0472">Membrane</keyword>
<feature type="transmembrane region" description="Helical" evidence="1">
    <location>
        <begin position="110"/>
        <end position="128"/>
    </location>
</feature>
<dbReference type="PANTHER" id="PTHR40078">
    <property type="entry name" value="INTEGRAL MEMBRANE PROTEIN-RELATED"/>
    <property type="match status" value="1"/>
</dbReference>
<accession>A0A125W2C5</accession>
<evidence type="ECO:0000313" key="2">
    <source>
        <dbReference type="EMBL" id="EFM81417.1"/>
    </source>
</evidence>
<dbReference type="GeneID" id="60894439"/>
<dbReference type="PANTHER" id="PTHR40078:SF1">
    <property type="entry name" value="INTEGRAL MEMBRANE PROTEIN"/>
    <property type="match status" value="1"/>
</dbReference>
<dbReference type="EMBL" id="AEBR01000106">
    <property type="protein sequence ID" value="EFM81417.1"/>
    <property type="molecule type" value="Genomic_DNA"/>
</dbReference>
<feature type="transmembrane region" description="Helical" evidence="1">
    <location>
        <begin position="160"/>
        <end position="191"/>
    </location>
</feature>